<keyword evidence="6" id="KW-1185">Reference proteome</keyword>
<dbReference type="NCBIfam" id="TIGR00045">
    <property type="entry name" value="glycerate kinase"/>
    <property type="match status" value="1"/>
</dbReference>
<dbReference type="Pfam" id="PF02595">
    <property type="entry name" value="Gly_kinase"/>
    <property type="match status" value="1"/>
</dbReference>
<dbReference type="PANTHER" id="PTHR21599:SF0">
    <property type="entry name" value="GLYCERATE KINASE"/>
    <property type="match status" value="1"/>
</dbReference>
<comment type="similarity">
    <text evidence="1 4">Belongs to the glycerate kinase type-1 family.</text>
</comment>
<dbReference type="EC" id="2.7.1.31" evidence="5"/>
<keyword evidence="3 4" id="KW-0418">Kinase</keyword>
<dbReference type="Gene3D" id="3.40.50.10350">
    <property type="entry name" value="Glycerate kinase, domain 1"/>
    <property type="match status" value="1"/>
</dbReference>
<dbReference type="RefSeq" id="WP_205111025.1">
    <property type="nucleotide sequence ID" value="NZ_BAAAHT010000001.1"/>
</dbReference>
<evidence type="ECO:0000313" key="5">
    <source>
        <dbReference type="EMBL" id="MBM7473496.1"/>
    </source>
</evidence>
<dbReference type="Proteomes" id="UP000776164">
    <property type="component" value="Unassembled WGS sequence"/>
</dbReference>
<evidence type="ECO:0000256" key="1">
    <source>
        <dbReference type="ARBA" id="ARBA00006284"/>
    </source>
</evidence>
<dbReference type="InterPro" id="IPR004381">
    <property type="entry name" value="Glycerate_kinase"/>
</dbReference>
<dbReference type="PIRSF" id="PIRSF006078">
    <property type="entry name" value="GlxK"/>
    <property type="match status" value="1"/>
</dbReference>
<dbReference type="PANTHER" id="PTHR21599">
    <property type="entry name" value="GLYCERATE KINASE"/>
    <property type="match status" value="1"/>
</dbReference>
<accession>A0ABS2L9D6</accession>
<dbReference type="Gene3D" id="3.90.1510.10">
    <property type="entry name" value="Glycerate kinase, domain 2"/>
    <property type="match status" value="1"/>
</dbReference>
<evidence type="ECO:0000256" key="3">
    <source>
        <dbReference type="ARBA" id="ARBA00022777"/>
    </source>
</evidence>
<name>A0ABS2L9D6_9MICO</name>
<proteinExistence type="inferred from homology"/>
<dbReference type="GO" id="GO:0008887">
    <property type="term" value="F:glycerate kinase activity"/>
    <property type="evidence" value="ECO:0007669"/>
    <property type="project" value="UniProtKB-EC"/>
</dbReference>
<evidence type="ECO:0000256" key="4">
    <source>
        <dbReference type="PIRNR" id="PIRNR006078"/>
    </source>
</evidence>
<sequence length="387" mass="38268">MSPSLTVVVAPDSFKGSTTAAEVAAAIGGGWSEARPDDTVVLRPMADGGEGTIDAFALAVPGALRIPVTVAGPDNRPVSAEWLWLPPADAERHPDGSVGGGTAVVELANTSGITLLAELRPMDAHTRGFGEAICAALDHGVDELLLAIGGSSSTDGGVGALTALGARFLDAAGQPIADGATGLRDLHSVDLAALRPLPQGGAEVITDVTNPLLGDRGAAAVFGPQKGADADTVIDLEDALVMLERVLGVPGAHTPGAGAAGGTGFGLALWGASIRPGAVAVGEAMGLPAEIALADVVITGEGRFDGQSADGKVPSYVLGLARAADAFALLVAGSVDADPDDFAAWVSLTELAGSTAAAIENAVPFLWAAGRALATGAANQSTSSTDQ</sequence>
<dbReference type="InterPro" id="IPR018193">
    <property type="entry name" value="Glyc_kinase_flavodox-like_fold"/>
</dbReference>
<dbReference type="SUPFAM" id="SSF110738">
    <property type="entry name" value="Glycerate kinase I"/>
    <property type="match status" value="1"/>
</dbReference>
<protein>
    <submittedName>
        <fullName evidence="5">Glycerate kinase</fullName>
        <ecNumber evidence="5">2.7.1.31</ecNumber>
    </submittedName>
</protein>
<reference evidence="5 6" key="1">
    <citation type="submission" date="2021-01" db="EMBL/GenBank/DDBJ databases">
        <title>Sequencing the genomes of 1000 actinobacteria strains.</title>
        <authorList>
            <person name="Klenk H.-P."/>
        </authorList>
    </citation>
    <scope>NUCLEOTIDE SEQUENCE [LARGE SCALE GENOMIC DNA]</scope>
    <source>
        <strain evidence="5 6">DSM 13057</strain>
    </source>
</reference>
<comment type="caution">
    <text evidence="5">The sequence shown here is derived from an EMBL/GenBank/DDBJ whole genome shotgun (WGS) entry which is preliminary data.</text>
</comment>
<dbReference type="EMBL" id="JAFBBU010000001">
    <property type="protein sequence ID" value="MBM7473496.1"/>
    <property type="molecule type" value="Genomic_DNA"/>
</dbReference>
<organism evidence="5 6">
    <name type="scientific">Subtercola frigoramans</name>
    <dbReference type="NCBI Taxonomy" id="120298"/>
    <lineage>
        <taxon>Bacteria</taxon>
        <taxon>Bacillati</taxon>
        <taxon>Actinomycetota</taxon>
        <taxon>Actinomycetes</taxon>
        <taxon>Micrococcales</taxon>
        <taxon>Microbacteriaceae</taxon>
        <taxon>Subtercola</taxon>
    </lineage>
</organism>
<evidence type="ECO:0000256" key="2">
    <source>
        <dbReference type="ARBA" id="ARBA00022679"/>
    </source>
</evidence>
<dbReference type="InterPro" id="IPR036129">
    <property type="entry name" value="Glycerate_kinase_sf"/>
</dbReference>
<dbReference type="InterPro" id="IPR018197">
    <property type="entry name" value="Glycerate_kinase_RE-like"/>
</dbReference>
<keyword evidence="2 4" id="KW-0808">Transferase</keyword>
<gene>
    <name evidence="5" type="ORF">JOE66_003130</name>
</gene>
<evidence type="ECO:0000313" key="6">
    <source>
        <dbReference type="Proteomes" id="UP000776164"/>
    </source>
</evidence>